<feature type="region of interest" description="Disordered" evidence="1">
    <location>
        <begin position="854"/>
        <end position="989"/>
    </location>
</feature>
<feature type="compositionally biased region" description="Basic and acidic residues" evidence="1">
    <location>
        <begin position="890"/>
        <end position="917"/>
    </location>
</feature>
<dbReference type="OrthoDB" id="4159838at2759"/>
<dbReference type="Proteomes" id="UP000799750">
    <property type="component" value="Unassembled WGS sequence"/>
</dbReference>
<gene>
    <name evidence="2" type="ORF">BU16DRAFT_612290</name>
</gene>
<evidence type="ECO:0000256" key="1">
    <source>
        <dbReference type="SAM" id="MobiDB-lite"/>
    </source>
</evidence>
<name>A0A6A6RFW9_9PEZI</name>
<feature type="compositionally biased region" description="Basic and acidic residues" evidence="1">
    <location>
        <begin position="72"/>
        <end position="89"/>
    </location>
</feature>
<dbReference type="EMBL" id="MU004181">
    <property type="protein sequence ID" value="KAF2502650.1"/>
    <property type="molecule type" value="Genomic_DNA"/>
</dbReference>
<evidence type="ECO:0000313" key="3">
    <source>
        <dbReference type="Proteomes" id="UP000799750"/>
    </source>
</evidence>
<proteinExistence type="predicted"/>
<accession>A0A6A6RFW9</accession>
<feature type="compositionally biased region" description="Polar residues" evidence="1">
    <location>
        <begin position="719"/>
        <end position="736"/>
    </location>
</feature>
<organism evidence="2 3">
    <name type="scientific">Lophium mytilinum</name>
    <dbReference type="NCBI Taxonomy" id="390894"/>
    <lineage>
        <taxon>Eukaryota</taxon>
        <taxon>Fungi</taxon>
        <taxon>Dikarya</taxon>
        <taxon>Ascomycota</taxon>
        <taxon>Pezizomycotina</taxon>
        <taxon>Dothideomycetes</taxon>
        <taxon>Pleosporomycetidae</taxon>
        <taxon>Mytilinidiales</taxon>
        <taxon>Mytilinidiaceae</taxon>
        <taxon>Lophium</taxon>
    </lineage>
</organism>
<feature type="compositionally biased region" description="Acidic residues" evidence="1">
    <location>
        <begin position="924"/>
        <end position="934"/>
    </location>
</feature>
<feature type="region of interest" description="Disordered" evidence="1">
    <location>
        <begin position="65"/>
        <end position="90"/>
    </location>
</feature>
<feature type="compositionally biased region" description="Basic and acidic residues" evidence="1">
    <location>
        <begin position="813"/>
        <end position="824"/>
    </location>
</feature>
<feature type="compositionally biased region" description="Low complexity" evidence="1">
    <location>
        <begin position="737"/>
        <end position="749"/>
    </location>
</feature>
<keyword evidence="3" id="KW-1185">Reference proteome</keyword>
<protein>
    <submittedName>
        <fullName evidence="2">Uncharacterized protein</fullName>
    </submittedName>
</protein>
<reference evidence="2" key="1">
    <citation type="journal article" date="2020" name="Stud. Mycol.">
        <title>101 Dothideomycetes genomes: a test case for predicting lifestyles and emergence of pathogens.</title>
        <authorList>
            <person name="Haridas S."/>
            <person name="Albert R."/>
            <person name="Binder M."/>
            <person name="Bloem J."/>
            <person name="Labutti K."/>
            <person name="Salamov A."/>
            <person name="Andreopoulos B."/>
            <person name="Baker S."/>
            <person name="Barry K."/>
            <person name="Bills G."/>
            <person name="Bluhm B."/>
            <person name="Cannon C."/>
            <person name="Castanera R."/>
            <person name="Culley D."/>
            <person name="Daum C."/>
            <person name="Ezra D."/>
            <person name="Gonzalez J."/>
            <person name="Henrissat B."/>
            <person name="Kuo A."/>
            <person name="Liang C."/>
            <person name="Lipzen A."/>
            <person name="Lutzoni F."/>
            <person name="Magnuson J."/>
            <person name="Mondo S."/>
            <person name="Nolan M."/>
            <person name="Ohm R."/>
            <person name="Pangilinan J."/>
            <person name="Park H.-J."/>
            <person name="Ramirez L."/>
            <person name="Alfaro M."/>
            <person name="Sun H."/>
            <person name="Tritt A."/>
            <person name="Yoshinaga Y."/>
            <person name="Zwiers L.-H."/>
            <person name="Turgeon B."/>
            <person name="Goodwin S."/>
            <person name="Spatafora J."/>
            <person name="Crous P."/>
            <person name="Grigoriev I."/>
        </authorList>
    </citation>
    <scope>NUCLEOTIDE SEQUENCE</scope>
    <source>
        <strain evidence="2">CBS 269.34</strain>
    </source>
</reference>
<sequence length="989" mass="109967">MDTLPALDGQVPWTTTRCNRLLRPVASRLAVLRKHTHDRRSLLLKDPNSQLDGRTKPIAQAEKRVNISQGSKDVRPRGFDKAQDPDWMPKPKQVGIARRIYKGKVSKPKGSLSSTPGRVHLARPGDVYLPTPYIARNLGKLEDSPHIQPSPLQHSRNLKPKIIKPKEDLQVLRKQMNADMWKQIDGLYDGLSNLLQATKSDTDKSRKGTRSLFSTCMRQVPAYIRLEEHFLEEDGDDDDTDVANEIYSYLEDHGAVEDGIGWKPLREVVRAHAISLLQEAIEDKLLIPGVILGLYRLCMNASAWNEAEQILSSYVISEGPIAPPKDVHSNLFGLDQSPCWSMINEFVARTQRYQFLFDKLNLALSHDLLPVEWLATRSMHPVWTRVVRVLSDKHHRTYASAFGLLERAVMVGIGMEDACLLNANGLAHLNNQYHVVRALPKADIRDALSNTFSSLFTLLASIASVSHQRAEGIDKDTVHSITWALLGITTSVIDRVNIGTDHDSETGAAYAQRALYAIAAPFLLFIEGITLESTFININMNKHITVLDGLSTAISRSESIEGTNAETLPQLVCSSARCFGRASQDDGFAHLQRLVRCLANPLRQISTQSQWFAKRVALAASMKFAMDTRKCTYAAFANEIERSIQDTGPFLLEQTPAKKLSPSSPTVRKGFRWEEGICEWVACTPFTRPQIQQATRPAMQRSAYPPTPTDSEPEPDTPQSSGSINAVNTTPLSAIATSPSRSSPRFTPSHAYSPKISLMSNIEAKDDGSPSSSKKRRYSPDLAVSKRRRAESPYQNEPIATKPSSPSSHSQKNRLDLGSRKTSDHSSFGRKRRSLGEIADIVTKLKAGKVRTKLSEKANRNAQNSCQYEGVTSDQDDDRSNSCVRASRPKLGDTRIEIYKRPASDDSRFERPYKRSTSDAGTLDTEDSEEDELSFTETRASIASHGVKRALPRSGLRRTVSTRSAPTKQKYCAGKGADWSDSEDELNFG</sequence>
<dbReference type="AlphaFoldDB" id="A0A6A6RFW9"/>
<evidence type="ECO:0000313" key="2">
    <source>
        <dbReference type="EMBL" id="KAF2502650.1"/>
    </source>
</evidence>
<feature type="region of interest" description="Disordered" evidence="1">
    <location>
        <begin position="691"/>
        <end position="831"/>
    </location>
</feature>
<feature type="compositionally biased region" description="Polar residues" evidence="1">
    <location>
        <begin position="860"/>
        <end position="873"/>
    </location>
</feature>
<feature type="compositionally biased region" description="Acidic residues" evidence="1">
    <location>
        <begin position="980"/>
        <end position="989"/>
    </location>
</feature>